<dbReference type="Gene3D" id="1.10.10.10">
    <property type="entry name" value="Winged helix-like DNA-binding domain superfamily/Winged helix DNA-binding domain"/>
    <property type="match status" value="1"/>
</dbReference>
<dbReference type="InterPro" id="IPR007627">
    <property type="entry name" value="RNA_pol_sigma70_r2"/>
</dbReference>
<dbReference type="Proteomes" id="UP001597032">
    <property type="component" value="Unassembled WGS sequence"/>
</dbReference>
<dbReference type="Pfam" id="PF08281">
    <property type="entry name" value="Sigma70_r4_2"/>
    <property type="match status" value="1"/>
</dbReference>
<dbReference type="InterPro" id="IPR014284">
    <property type="entry name" value="RNA_pol_sigma-70_dom"/>
</dbReference>
<dbReference type="RefSeq" id="WP_386782456.1">
    <property type="nucleotide sequence ID" value="NZ_JBHTIC010000008.1"/>
</dbReference>
<dbReference type="InterPro" id="IPR036388">
    <property type="entry name" value="WH-like_DNA-bd_sf"/>
</dbReference>
<evidence type="ECO:0000256" key="4">
    <source>
        <dbReference type="ARBA" id="ARBA00023163"/>
    </source>
</evidence>
<protein>
    <submittedName>
        <fullName evidence="7">RNA polymerase sigma factor</fullName>
    </submittedName>
</protein>
<evidence type="ECO:0000313" key="8">
    <source>
        <dbReference type="Proteomes" id="UP001597032"/>
    </source>
</evidence>
<keyword evidence="4" id="KW-0804">Transcription</keyword>
<dbReference type="NCBIfam" id="TIGR02937">
    <property type="entry name" value="sigma70-ECF"/>
    <property type="match status" value="1"/>
</dbReference>
<organism evidence="7 8">
    <name type="scientific">Lutibacter aestuarii</name>
    <dbReference type="NCBI Taxonomy" id="861111"/>
    <lineage>
        <taxon>Bacteria</taxon>
        <taxon>Pseudomonadati</taxon>
        <taxon>Bacteroidota</taxon>
        <taxon>Flavobacteriia</taxon>
        <taxon>Flavobacteriales</taxon>
        <taxon>Flavobacteriaceae</taxon>
        <taxon>Lutibacter</taxon>
    </lineage>
</organism>
<reference evidence="8" key="1">
    <citation type="journal article" date="2019" name="Int. J. Syst. Evol. Microbiol.">
        <title>The Global Catalogue of Microorganisms (GCM) 10K type strain sequencing project: providing services to taxonomists for standard genome sequencing and annotation.</title>
        <authorList>
            <consortium name="The Broad Institute Genomics Platform"/>
            <consortium name="The Broad Institute Genome Sequencing Center for Infectious Disease"/>
            <person name="Wu L."/>
            <person name="Ma J."/>
        </authorList>
    </citation>
    <scope>NUCLEOTIDE SEQUENCE [LARGE SCALE GENOMIC DNA]</scope>
    <source>
        <strain evidence="8">CCUG 60022</strain>
    </source>
</reference>
<proteinExistence type="inferred from homology"/>
<evidence type="ECO:0000259" key="5">
    <source>
        <dbReference type="Pfam" id="PF04542"/>
    </source>
</evidence>
<dbReference type="PANTHER" id="PTHR43133">
    <property type="entry name" value="RNA POLYMERASE ECF-TYPE SIGMA FACTO"/>
    <property type="match status" value="1"/>
</dbReference>
<comment type="similarity">
    <text evidence="1">Belongs to the sigma-70 factor family. ECF subfamily.</text>
</comment>
<accession>A0ABW2Z8Y7</accession>
<name>A0ABW2Z8Y7_9FLAO</name>
<evidence type="ECO:0000256" key="2">
    <source>
        <dbReference type="ARBA" id="ARBA00023015"/>
    </source>
</evidence>
<dbReference type="SUPFAM" id="SSF88946">
    <property type="entry name" value="Sigma2 domain of RNA polymerase sigma factors"/>
    <property type="match status" value="1"/>
</dbReference>
<dbReference type="SUPFAM" id="SSF88659">
    <property type="entry name" value="Sigma3 and sigma4 domains of RNA polymerase sigma factors"/>
    <property type="match status" value="1"/>
</dbReference>
<dbReference type="EMBL" id="JBHTIC010000008">
    <property type="protein sequence ID" value="MFD0762177.1"/>
    <property type="molecule type" value="Genomic_DNA"/>
</dbReference>
<dbReference type="InterPro" id="IPR013249">
    <property type="entry name" value="RNA_pol_sigma70_r4_t2"/>
</dbReference>
<keyword evidence="8" id="KW-1185">Reference proteome</keyword>
<dbReference type="Pfam" id="PF04542">
    <property type="entry name" value="Sigma70_r2"/>
    <property type="match status" value="1"/>
</dbReference>
<gene>
    <name evidence="7" type="ORF">ACFQZW_08790</name>
</gene>
<dbReference type="CDD" id="cd06171">
    <property type="entry name" value="Sigma70_r4"/>
    <property type="match status" value="1"/>
</dbReference>
<dbReference type="InterPro" id="IPR039425">
    <property type="entry name" value="RNA_pol_sigma-70-like"/>
</dbReference>
<keyword evidence="2" id="KW-0805">Transcription regulation</keyword>
<comment type="caution">
    <text evidence="7">The sequence shown here is derived from an EMBL/GenBank/DDBJ whole genome shotgun (WGS) entry which is preliminary data.</text>
</comment>
<feature type="domain" description="RNA polymerase sigma-70 region 2" evidence="5">
    <location>
        <begin position="29"/>
        <end position="96"/>
    </location>
</feature>
<dbReference type="InterPro" id="IPR013324">
    <property type="entry name" value="RNA_pol_sigma_r3/r4-like"/>
</dbReference>
<dbReference type="InterPro" id="IPR013325">
    <property type="entry name" value="RNA_pol_sigma_r2"/>
</dbReference>
<keyword evidence="3" id="KW-0731">Sigma factor</keyword>
<evidence type="ECO:0000256" key="1">
    <source>
        <dbReference type="ARBA" id="ARBA00010641"/>
    </source>
</evidence>
<dbReference type="Gene3D" id="1.10.1740.10">
    <property type="match status" value="1"/>
</dbReference>
<sequence length="184" mass="21786">MEKELDKNIAIEQLISKCERGSVVHQEMLYKKYYGYALTVCRLYTYSNDEAVSILNDSFLKVFTSIEKKRYNRTIPFKNWLRRILINTAIDHYRKNIKHLNHLDIEESNEVFADINVIDNLNVEDILSLLDQLPEIQRIVFNLYEIQGFKHNEISEKLLISESSSRVFLTRAKKKLRVLIGKNF</sequence>
<evidence type="ECO:0000256" key="3">
    <source>
        <dbReference type="ARBA" id="ARBA00023082"/>
    </source>
</evidence>
<evidence type="ECO:0000259" key="6">
    <source>
        <dbReference type="Pfam" id="PF08281"/>
    </source>
</evidence>
<evidence type="ECO:0000313" key="7">
    <source>
        <dbReference type="EMBL" id="MFD0762177.1"/>
    </source>
</evidence>
<feature type="domain" description="RNA polymerase sigma factor 70 region 4 type 2" evidence="6">
    <location>
        <begin position="125"/>
        <end position="176"/>
    </location>
</feature>
<dbReference type="PANTHER" id="PTHR43133:SF46">
    <property type="entry name" value="RNA POLYMERASE SIGMA-70 FACTOR ECF SUBFAMILY"/>
    <property type="match status" value="1"/>
</dbReference>